<feature type="compositionally biased region" description="Low complexity" evidence="4">
    <location>
        <begin position="129"/>
        <end position="151"/>
    </location>
</feature>
<keyword evidence="7" id="KW-1185">Reference proteome</keyword>
<evidence type="ECO:0000313" key="7">
    <source>
        <dbReference type="Proteomes" id="UP000653472"/>
    </source>
</evidence>
<dbReference type="NCBIfam" id="TIGR02795">
    <property type="entry name" value="tol_pal_ybgF"/>
    <property type="match status" value="1"/>
</dbReference>
<feature type="domain" description="Outer membrane lipoprotein BamD-like" evidence="5">
    <location>
        <begin position="186"/>
        <end position="305"/>
    </location>
</feature>
<evidence type="ECO:0000256" key="3">
    <source>
        <dbReference type="PROSITE-ProRule" id="PRU00339"/>
    </source>
</evidence>
<dbReference type="PROSITE" id="PS50005">
    <property type="entry name" value="TPR"/>
    <property type="match status" value="1"/>
</dbReference>
<feature type="signal peptide" evidence="2">
    <location>
        <begin position="1"/>
        <end position="19"/>
    </location>
</feature>
<keyword evidence="2" id="KW-0574">Periplasm</keyword>
<comment type="caution">
    <text evidence="6">The sequence shown here is derived from an EMBL/GenBank/DDBJ whole genome shotgun (WGS) entry which is preliminary data.</text>
</comment>
<dbReference type="InterPro" id="IPR014162">
    <property type="entry name" value="CpoB_C"/>
</dbReference>
<evidence type="ECO:0000256" key="1">
    <source>
        <dbReference type="ARBA" id="ARBA00022729"/>
    </source>
</evidence>
<gene>
    <name evidence="6" type="primary">ybgF</name>
    <name evidence="2" type="synonym">cpoB</name>
    <name evidence="6" type="ORF">G7Y82_17875</name>
</gene>
<evidence type="ECO:0000256" key="4">
    <source>
        <dbReference type="SAM" id="MobiDB-lite"/>
    </source>
</evidence>
<dbReference type="InterPro" id="IPR019734">
    <property type="entry name" value="TPR_rpt"/>
</dbReference>
<dbReference type="GO" id="GO:0043093">
    <property type="term" value="P:FtsZ-dependent cytokinesis"/>
    <property type="evidence" value="ECO:0007669"/>
    <property type="project" value="UniProtKB-UniRule"/>
</dbReference>
<comment type="function">
    <text evidence="2">Mediates coordination of peptidoglycan synthesis and outer membrane constriction during cell division.</text>
</comment>
<keyword evidence="3" id="KW-0802">TPR repeat</keyword>
<feature type="repeat" description="TPR" evidence="3">
    <location>
        <begin position="224"/>
        <end position="257"/>
    </location>
</feature>
<keyword evidence="2" id="KW-0175">Coiled coil</keyword>
<sequence precursor="true">MRQTRLVIVAMAAALSACASDYGGSLAGNQDVLSPEERRLQALENHVAQMQRRLDALNASNIDQQSQQTRQDVSQLRGDLEKLRYDFDQSQRQQADLEARVQRLEGGAAAGMAPGVAGAYMPQNGAVQPGATGQAPMPGAGTAAAAAAATPDDQSTPVVTPAQTPSQPAAAAGAVTLSNGGGASPQEEAAYLSAFDSLKNGKYDDALRGFRAQLEKWPQGRYADNALYWSGEAYYVKADYKSALAAFQAVLQRFPRSAKAPDAMLKSGLVQMDMGQTSAGKATLQKVVSTYPQSNAASLAQQRLQSK</sequence>
<dbReference type="EMBL" id="JAAVXB010000012">
    <property type="protein sequence ID" value="NKF24186.1"/>
    <property type="molecule type" value="Genomic_DNA"/>
</dbReference>
<name>A0A970BBA3_9GAMM</name>
<organism evidence="6 7">
    <name type="scientific">Solimonas marina</name>
    <dbReference type="NCBI Taxonomy" id="2714601"/>
    <lineage>
        <taxon>Bacteria</taxon>
        <taxon>Pseudomonadati</taxon>
        <taxon>Pseudomonadota</taxon>
        <taxon>Gammaproteobacteria</taxon>
        <taxon>Nevskiales</taxon>
        <taxon>Nevskiaceae</taxon>
        <taxon>Solimonas</taxon>
    </lineage>
</organism>
<dbReference type="Gene3D" id="1.25.40.10">
    <property type="entry name" value="Tetratricopeptide repeat domain"/>
    <property type="match status" value="1"/>
</dbReference>
<evidence type="ECO:0000313" key="6">
    <source>
        <dbReference type="EMBL" id="NKF24186.1"/>
    </source>
</evidence>
<dbReference type="PROSITE" id="PS51257">
    <property type="entry name" value="PROKAR_LIPOPROTEIN"/>
    <property type="match status" value="1"/>
</dbReference>
<dbReference type="HAMAP" id="MF_02066">
    <property type="entry name" value="CpoB"/>
    <property type="match status" value="1"/>
</dbReference>
<protein>
    <recommendedName>
        <fullName evidence="2">Cell division coordinator CpoB</fullName>
    </recommendedName>
</protein>
<comment type="similarity">
    <text evidence="2">Belongs to the CpoB family.</text>
</comment>
<dbReference type="InterPro" id="IPR034706">
    <property type="entry name" value="CpoB"/>
</dbReference>
<evidence type="ECO:0000256" key="2">
    <source>
        <dbReference type="HAMAP-Rule" id="MF_02066"/>
    </source>
</evidence>
<dbReference type="InterPro" id="IPR011990">
    <property type="entry name" value="TPR-like_helical_dom_sf"/>
</dbReference>
<dbReference type="Pfam" id="PF13525">
    <property type="entry name" value="YfiO"/>
    <property type="match status" value="1"/>
</dbReference>
<comment type="subcellular location">
    <subcellularLocation>
        <location evidence="2">Periplasm</location>
    </subcellularLocation>
</comment>
<keyword evidence="2" id="KW-0131">Cell cycle</keyword>
<keyword evidence="2" id="KW-0132">Cell division</keyword>
<dbReference type="RefSeq" id="WP_168149514.1">
    <property type="nucleotide sequence ID" value="NZ_JAAVXB010000012.1"/>
</dbReference>
<feature type="chain" id="PRO_5038197471" description="Cell division coordinator CpoB" evidence="2">
    <location>
        <begin position="20"/>
        <end position="307"/>
    </location>
</feature>
<dbReference type="InterPro" id="IPR039565">
    <property type="entry name" value="BamD-like"/>
</dbReference>
<dbReference type="Gene3D" id="1.20.5.340">
    <property type="match status" value="1"/>
</dbReference>
<proteinExistence type="inferred from homology"/>
<dbReference type="SUPFAM" id="SSF48452">
    <property type="entry name" value="TPR-like"/>
    <property type="match status" value="1"/>
</dbReference>
<evidence type="ECO:0000259" key="5">
    <source>
        <dbReference type="Pfam" id="PF13525"/>
    </source>
</evidence>
<dbReference type="AlphaFoldDB" id="A0A970BBA3"/>
<reference evidence="6" key="1">
    <citation type="submission" date="2020-03" db="EMBL/GenBank/DDBJ databases">
        <title>Solimonas marina sp. nov., isolated from deep seawater of the Pacific Ocean.</title>
        <authorList>
            <person name="Liu X."/>
            <person name="Lai Q."/>
            <person name="Sun F."/>
            <person name="Gai Y."/>
            <person name="Li G."/>
            <person name="Shao Z."/>
        </authorList>
    </citation>
    <scope>NUCLEOTIDE SEQUENCE</scope>
    <source>
        <strain evidence="6">C16B3</strain>
    </source>
</reference>
<dbReference type="GO" id="GO:0030288">
    <property type="term" value="C:outer membrane-bounded periplasmic space"/>
    <property type="evidence" value="ECO:0007669"/>
    <property type="project" value="UniProtKB-UniRule"/>
</dbReference>
<feature type="compositionally biased region" description="Low complexity" evidence="4">
    <location>
        <begin position="159"/>
        <end position="176"/>
    </location>
</feature>
<dbReference type="Proteomes" id="UP000653472">
    <property type="component" value="Unassembled WGS sequence"/>
</dbReference>
<feature type="coiled-coil region" evidence="2">
    <location>
        <begin position="33"/>
        <end position="100"/>
    </location>
</feature>
<feature type="region of interest" description="Disordered" evidence="4">
    <location>
        <begin position="129"/>
        <end position="181"/>
    </location>
</feature>
<accession>A0A970BBA3</accession>
<keyword evidence="1 2" id="KW-0732">Signal</keyword>